<dbReference type="InterPro" id="IPR032549">
    <property type="entry name" value="DUF4939"/>
</dbReference>
<keyword evidence="4" id="KW-1185">Reference proteome</keyword>
<evidence type="ECO:0000313" key="3">
    <source>
        <dbReference type="Ensembl" id="ENSMALP00000009724.1"/>
    </source>
</evidence>
<evidence type="ECO:0000256" key="1">
    <source>
        <dbReference type="SAM" id="MobiDB-lite"/>
    </source>
</evidence>
<feature type="compositionally biased region" description="Polar residues" evidence="1">
    <location>
        <begin position="12"/>
        <end position="22"/>
    </location>
</feature>
<accession>A0A3Q3IWE0</accession>
<protein>
    <recommendedName>
        <fullName evidence="2">DUF4939 domain-containing protein</fullName>
    </recommendedName>
</protein>
<feature type="domain" description="DUF4939" evidence="2">
    <location>
        <begin position="87"/>
        <end position="144"/>
    </location>
</feature>
<organism evidence="3 4">
    <name type="scientific">Monopterus albus</name>
    <name type="common">Swamp eel</name>
    <dbReference type="NCBI Taxonomy" id="43700"/>
    <lineage>
        <taxon>Eukaryota</taxon>
        <taxon>Metazoa</taxon>
        <taxon>Chordata</taxon>
        <taxon>Craniata</taxon>
        <taxon>Vertebrata</taxon>
        <taxon>Euteleostomi</taxon>
        <taxon>Actinopterygii</taxon>
        <taxon>Neopterygii</taxon>
        <taxon>Teleostei</taxon>
        <taxon>Neoteleostei</taxon>
        <taxon>Acanthomorphata</taxon>
        <taxon>Anabantaria</taxon>
        <taxon>Synbranchiformes</taxon>
        <taxon>Synbranchidae</taxon>
        <taxon>Monopterus</taxon>
    </lineage>
</organism>
<dbReference type="STRING" id="43700.ENSMALP00000009724"/>
<name>A0A3Q3IWE0_MONAL</name>
<proteinExistence type="predicted"/>
<dbReference type="Pfam" id="PF16297">
    <property type="entry name" value="DUF4939"/>
    <property type="match status" value="1"/>
</dbReference>
<reference evidence="3" key="1">
    <citation type="submission" date="2025-08" db="UniProtKB">
        <authorList>
            <consortium name="Ensembl"/>
        </authorList>
    </citation>
    <scope>IDENTIFICATION</scope>
</reference>
<dbReference type="Ensembl" id="ENSMALT00000009927.1">
    <property type="protein sequence ID" value="ENSMALP00000009724.1"/>
    <property type="gene ID" value="ENSMALG00000006925.1"/>
</dbReference>
<sequence length="237" mass="26376">MVQPEVTIMDSAGSSSDNPTNPFSFAGYSAQIDHLRQTLHQQMEIITYLTQQVTQLSNTLTQLTTAAMPPPAFTHQSSLAQHTSLTQEPPIPDPEPFHGEGDKCRGFMLQCRCVFDQQPRAFCSDRTKINFVINRLRGRALTWAEVADSQGRFIRATIEEFFHDLRTSLRVHPIFHVSQMKLSPPALSAFRQPWKSMAAHGLHCPVHPGCVLPRVPVSMSSLLSELAASDCHTLSAL</sequence>
<dbReference type="Proteomes" id="UP000261600">
    <property type="component" value="Unplaced"/>
</dbReference>
<feature type="region of interest" description="Disordered" evidence="1">
    <location>
        <begin position="1"/>
        <end position="22"/>
    </location>
</feature>
<evidence type="ECO:0000259" key="2">
    <source>
        <dbReference type="Pfam" id="PF16297"/>
    </source>
</evidence>
<evidence type="ECO:0000313" key="4">
    <source>
        <dbReference type="Proteomes" id="UP000261600"/>
    </source>
</evidence>
<dbReference type="AlphaFoldDB" id="A0A3Q3IWE0"/>
<reference evidence="3" key="2">
    <citation type="submission" date="2025-09" db="UniProtKB">
        <authorList>
            <consortium name="Ensembl"/>
        </authorList>
    </citation>
    <scope>IDENTIFICATION</scope>
</reference>